<dbReference type="SUPFAM" id="SSF55347">
    <property type="entry name" value="Glyceraldehyde-3-phosphate dehydrogenase-like, C-terminal domain"/>
    <property type="match status" value="1"/>
</dbReference>
<dbReference type="KEGG" id="proo:MJB10_16050"/>
<dbReference type="Gene3D" id="3.30.360.10">
    <property type="entry name" value="Dihydrodipicolinate Reductase, domain 2"/>
    <property type="match status" value="1"/>
</dbReference>
<dbReference type="Gene3D" id="3.40.50.720">
    <property type="entry name" value="NAD(P)-binding Rossmann-like Domain"/>
    <property type="match status" value="1"/>
</dbReference>
<dbReference type="SUPFAM" id="SSF51735">
    <property type="entry name" value="NAD(P)-binding Rossmann-fold domains"/>
    <property type="match status" value="1"/>
</dbReference>
<feature type="domain" description="Gfo/Idh/MocA-like oxidoreductase C-terminal" evidence="3">
    <location>
        <begin position="143"/>
        <end position="357"/>
    </location>
</feature>
<accession>A0AA96LKI5</accession>
<dbReference type="AlphaFoldDB" id="A0AA96LKI5"/>
<dbReference type="GO" id="GO:0000166">
    <property type="term" value="F:nucleotide binding"/>
    <property type="evidence" value="ECO:0007669"/>
    <property type="project" value="InterPro"/>
</dbReference>
<dbReference type="InterPro" id="IPR004104">
    <property type="entry name" value="Gfo/Idh/MocA-like_OxRdtase_C"/>
</dbReference>
<feature type="domain" description="Gfo/Idh/MocA-like oxidoreductase N-terminal" evidence="2">
    <location>
        <begin position="6"/>
        <end position="127"/>
    </location>
</feature>
<dbReference type="InterPro" id="IPR036291">
    <property type="entry name" value="NAD(P)-bd_dom_sf"/>
</dbReference>
<evidence type="ECO:0000259" key="3">
    <source>
        <dbReference type="Pfam" id="PF02894"/>
    </source>
</evidence>
<evidence type="ECO:0000313" key="5">
    <source>
        <dbReference type="Proteomes" id="UP001304650"/>
    </source>
</evidence>
<dbReference type="Pfam" id="PF01408">
    <property type="entry name" value="GFO_IDH_MocA"/>
    <property type="match status" value="1"/>
</dbReference>
<dbReference type="Pfam" id="PF02894">
    <property type="entry name" value="GFO_IDH_MocA_C"/>
    <property type="match status" value="1"/>
</dbReference>
<keyword evidence="5" id="KW-1185">Reference proteome</keyword>
<protein>
    <submittedName>
        <fullName evidence="4">Gfo/Idh/MocA family oxidoreductase</fullName>
    </submittedName>
</protein>
<evidence type="ECO:0000313" key="4">
    <source>
        <dbReference type="EMBL" id="WNR42629.1"/>
    </source>
</evidence>
<organism evidence="4 5">
    <name type="scientific">Paenibacillus roseopurpureus</name>
    <dbReference type="NCBI Taxonomy" id="2918901"/>
    <lineage>
        <taxon>Bacteria</taxon>
        <taxon>Bacillati</taxon>
        <taxon>Bacillota</taxon>
        <taxon>Bacilli</taxon>
        <taxon>Bacillales</taxon>
        <taxon>Paenibacillaceae</taxon>
        <taxon>Paenibacillus</taxon>
    </lineage>
</organism>
<dbReference type="InterPro" id="IPR000683">
    <property type="entry name" value="Gfo/Idh/MocA-like_OxRdtase_N"/>
</dbReference>
<name>A0AA96LKI5_9BACL</name>
<dbReference type="RefSeq" id="WP_314796232.1">
    <property type="nucleotide sequence ID" value="NZ_CP130319.1"/>
</dbReference>
<dbReference type="EMBL" id="CP130319">
    <property type="protein sequence ID" value="WNR42629.1"/>
    <property type="molecule type" value="Genomic_DNA"/>
</dbReference>
<sequence>MSRTYRIGIIGCGGIANGKHLPSLSKLKNVELVAFCDIELDRAETAAAKYGVEGALICEDYQEVLQDKTIDIVHVLTPNISHAEITIAALEAGKHVMCEKPMAKTAADAKRMLETAKRTGKKLTVGYNNRFRPDSQHLKTVCAEGELGHIYFAKAHAIRRRAVPTWGVFLDEEKQGGGPLIDIGTHALDLTLWMMDNYKPKVVLGTSYHELSKKENAANAWGPWDPSKFTVEDSAFGMIVMENGATIMLESSWALNTLEVDEAKCSLSGTEGGADMKGGLRINGEKHSRLFTTDVELKSGGVAFYDGASESAADVEMRSWIEAIDQDKEPVVTPEQAYVVSLILEAIYESARTGKAVYLNQ</sequence>
<dbReference type="Proteomes" id="UP001304650">
    <property type="component" value="Chromosome"/>
</dbReference>
<evidence type="ECO:0000256" key="1">
    <source>
        <dbReference type="ARBA" id="ARBA00010928"/>
    </source>
</evidence>
<proteinExistence type="inferred from homology"/>
<dbReference type="PANTHER" id="PTHR43249:SF1">
    <property type="entry name" value="D-GLUCOSIDE 3-DEHYDROGENASE"/>
    <property type="match status" value="1"/>
</dbReference>
<gene>
    <name evidence="4" type="ORF">MJB10_16050</name>
</gene>
<reference evidence="4" key="1">
    <citation type="submission" date="2022-02" db="EMBL/GenBank/DDBJ databases">
        <title>Paenibacillus sp. MBLB1832 Whole Genome Shotgun Sequencing.</title>
        <authorList>
            <person name="Hwang C.Y."/>
            <person name="Cho E.-S."/>
            <person name="Seo M.-J."/>
        </authorList>
    </citation>
    <scope>NUCLEOTIDE SEQUENCE</scope>
    <source>
        <strain evidence="4">MBLB1832</strain>
    </source>
</reference>
<dbReference type="PANTHER" id="PTHR43249">
    <property type="entry name" value="UDP-N-ACETYL-2-AMINO-2-DEOXY-D-GLUCURONATE OXIDASE"/>
    <property type="match status" value="1"/>
</dbReference>
<dbReference type="InterPro" id="IPR052515">
    <property type="entry name" value="Gfo/Idh/MocA_Oxidoreductase"/>
</dbReference>
<comment type="similarity">
    <text evidence="1">Belongs to the Gfo/Idh/MocA family.</text>
</comment>
<evidence type="ECO:0000259" key="2">
    <source>
        <dbReference type="Pfam" id="PF01408"/>
    </source>
</evidence>